<dbReference type="Proteomes" id="UP000516173">
    <property type="component" value="Chromosome"/>
</dbReference>
<dbReference type="EMBL" id="AP023396">
    <property type="protein sequence ID" value="BCK58032.1"/>
    <property type="molecule type" value="Genomic_DNA"/>
</dbReference>
<keyword evidence="2" id="KW-1185">Reference proteome</keyword>
<dbReference type="AlphaFoldDB" id="A0A7G1KSA6"/>
<evidence type="ECO:0000313" key="2">
    <source>
        <dbReference type="Proteomes" id="UP000516173"/>
    </source>
</evidence>
<proteinExistence type="predicted"/>
<evidence type="ECO:0000313" key="1">
    <source>
        <dbReference type="EMBL" id="BCK58032.1"/>
    </source>
</evidence>
<dbReference type="KEGG" id="nwl:NWFMUON74_58040"/>
<protein>
    <submittedName>
        <fullName evidence="1">Uncharacterized protein</fullName>
    </submittedName>
</protein>
<organism evidence="1 2">
    <name type="scientific">Nocardia wallacei</name>
    <dbReference type="NCBI Taxonomy" id="480035"/>
    <lineage>
        <taxon>Bacteria</taxon>
        <taxon>Bacillati</taxon>
        <taxon>Actinomycetota</taxon>
        <taxon>Actinomycetes</taxon>
        <taxon>Mycobacteriales</taxon>
        <taxon>Nocardiaceae</taxon>
        <taxon>Nocardia</taxon>
    </lineage>
</organism>
<sequence>MDRERDVAADMSPALIVVAPEGNRKDEVVDDKGAGAGGRAAMAVLPEHATDGWELTGPPGKPRLVKDFGAVRTRIRVTAPATCSWWVGRPDGRLLREASVRSIEEAKAAAEAWVAAYLAARSEPADE</sequence>
<name>A0A7G1KSA6_9NOCA</name>
<gene>
    <name evidence="1" type="ORF">NWFMUON74_58040</name>
</gene>
<accession>A0A7G1KSA6</accession>
<reference evidence="1 2" key="1">
    <citation type="submission" date="2020-08" db="EMBL/GenBank/DDBJ databases">
        <title>Genome Sequencing of Nocardia wallacei strain FMUON74 and assembly.</title>
        <authorList>
            <person name="Toyokawa M."/>
            <person name="Uesaka K."/>
        </authorList>
    </citation>
    <scope>NUCLEOTIDE SEQUENCE [LARGE SCALE GENOMIC DNA]</scope>
    <source>
        <strain evidence="1 2">FMUON74</strain>
    </source>
</reference>